<evidence type="ECO:0000256" key="1">
    <source>
        <dbReference type="SAM" id="MobiDB-lite"/>
    </source>
</evidence>
<protein>
    <submittedName>
        <fullName evidence="2">Uncharacterized protein</fullName>
    </submittedName>
</protein>
<keyword evidence="2" id="KW-0496">Mitochondrion</keyword>
<feature type="compositionally biased region" description="Basic and acidic residues" evidence="1">
    <location>
        <begin position="54"/>
        <end position="69"/>
    </location>
</feature>
<geneLocation type="mitochondrion" evidence="2"/>
<evidence type="ECO:0000313" key="2">
    <source>
        <dbReference type="EMBL" id="QHR90144.1"/>
    </source>
</evidence>
<reference evidence="2" key="1">
    <citation type="submission" date="2019-03" db="EMBL/GenBank/DDBJ databases">
        <title>Largest Complete Mitochondrial Genome of a Gymnosperm, Sitka Spruce (Picea sitchensis), Indicates Complex Physical Structure.</title>
        <authorList>
            <person name="Jackman S.D."/>
            <person name="Coombe L."/>
            <person name="Warren R."/>
            <person name="Kirk H."/>
            <person name="Trinh E."/>
            <person name="McLeod T."/>
            <person name="Pleasance S."/>
            <person name="Pandoh P."/>
            <person name="Zhao Y."/>
            <person name="Coope R."/>
            <person name="Bousquet J."/>
            <person name="Bohlmann J.C."/>
            <person name="Jones S.J.M."/>
            <person name="Birol I."/>
        </authorList>
    </citation>
    <scope>NUCLEOTIDE SEQUENCE</scope>
    <source>
        <strain evidence="2">Q903</strain>
    </source>
</reference>
<organism evidence="2">
    <name type="scientific">Picea sitchensis</name>
    <name type="common">Sitka spruce</name>
    <name type="synonym">Pinus sitchensis</name>
    <dbReference type="NCBI Taxonomy" id="3332"/>
    <lineage>
        <taxon>Eukaryota</taxon>
        <taxon>Viridiplantae</taxon>
        <taxon>Streptophyta</taxon>
        <taxon>Embryophyta</taxon>
        <taxon>Tracheophyta</taxon>
        <taxon>Spermatophyta</taxon>
        <taxon>Pinopsida</taxon>
        <taxon>Pinidae</taxon>
        <taxon>Conifers I</taxon>
        <taxon>Pinales</taxon>
        <taxon>Pinaceae</taxon>
        <taxon>Picea</taxon>
    </lineage>
</organism>
<feature type="compositionally biased region" description="Polar residues" evidence="1">
    <location>
        <begin position="23"/>
        <end position="38"/>
    </location>
</feature>
<accession>A0A6B9XQ45</accession>
<gene>
    <name evidence="2" type="primary">orf04190</name>
    <name evidence="2" type="ORF">Q903MT_gene4167</name>
</gene>
<dbReference type="EMBL" id="MK697699">
    <property type="protein sequence ID" value="QHR90144.1"/>
    <property type="molecule type" value="Genomic_DNA"/>
</dbReference>
<name>A0A6B9XQ45_PICSI</name>
<sequence length="69" mass="7968">MEEVTELLRTMENYVTKVKQGHFSHSSLGPTPRAQNHPIQKKPPFKRPLNGIQRESRLEEQESPRASKS</sequence>
<proteinExistence type="predicted"/>
<dbReference type="AlphaFoldDB" id="A0A6B9XQ45"/>
<feature type="region of interest" description="Disordered" evidence="1">
    <location>
        <begin position="18"/>
        <end position="69"/>
    </location>
</feature>